<dbReference type="Proteomes" id="UP000282654">
    <property type="component" value="Unassembled WGS sequence"/>
</dbReference>
<evidence type="ECO:0000256" key="1">
    <source>
        <dbReference type="ARBA" id="ARBA00023004"/>
    </source>
</evidence>
<feature type="domain" description="Ferrous iron transporter FeoA-like" evidence="2">
    <location>
        <begin position="5"/>
        <end position="76"/>
    </location>
</feature>
<protein>
    <submittedName>
        <fullName evidence="3">Ferrous iron transport protein A</fullName>
    </submittedName>
</protein>
<keyword evidence="1" id="KW-0408">Iron</keyword>
<sequence>MRRLVTLDTLSPGKRGRIAAVKEGVLYRRLLALGLVPGTVVAVVRRAPFGDPVAYLVRGYCLALRRQEAATILVEEIG</sequence>
<dbReference type="SUPFAM" id="SSF50037">
    <property type="entry name" value="C-terminal domain of transcriptional repressors"/>
    <property type="match status" value="1"/>
</dbReference>
<dbReference type="Gene3D" id="2.30.30.90">
    <property type="match status" value="1"/>
</dbReference>
<dbReference type="AlphaFoldDB" id="A0A3N5ACZ0"/>
<dbReference type="InterPro" id="IPR007167">
    <property type="entry name" value="Fe-transptr_FeoA-like"/>
</dbReference>
<name>A0A3N5ACZ0_9THEO</name>
<proteinExistence type="predicted"/>
<dbReference type="PANTHER" id="PTHR42954">
    <property type="entry name" value="FE(2+) TRANSPORT PROTEIN A"/>
    <property type="match status" value="1"/>
</dbReference>
<dbReference type="InterPro" id="IPR052713">
    <property type="entry name" value="FeoA"/>
</dbReference>
<reference evidence="3 4" key="1">
    <citation type="submission" date="2018-11" db="EMBL/GenBank/DDBJ databases">
        <title>Genomic Encyclopedia of Type Strains, Phase IV (KMG-IV): sequencing the most valuable type-strain genomes for metagenomic binning, comparative biology and taxonomic classification.</title>
        <authorList>
            <person name="Goeker M."/>
        </authorList>
    </citation>
    <scope>NUCLEOTIDE SEQUENCE [LARGE SCALE GENOMIC DNA]</scope>
    <source>
        <strain evidence="3 4">DSM 102936</strain>
    </source>
</reference>
<dbReference type="GO" id="GO:0046914">
    <property type="term" value="F:transition metal ion binding"/>
    <property type="evidence" value="ECO:0007669"/>
    <property type="project" value="InterPro"/>
</dbReference>
<accession>A0A3N5ACZ0</accession>
<dbReference type="Pfam" id="PF04023">
    <property type="entry name" value="FeoA"/>
    <property type="match status" value="1"/>
</dbReference>
<comment type="caution">
    <text evidence="3">The sequence shown here is derived from an EMBL/GenBank/DDBJ whole genome shotgun (WGS) entry which is preliminary data.</text>
</comment>
<gene>
    <name evidence="3" type="ORF">EDD75_1866</name>
</gene>
<dbReference type="SMART" id="SM00899">
    <property type="entry name" value="FeoA"/>
    <property type="match status" value="1"/>
</dbReference>
<evidence type="ECO:0000313" key="4">
    <source>
        <dbReference type="Proteomes" id="UP000282654"/>
    </source>
</evidence>
<evidence type="ECO:0000313" key="3">
    <source>
        <dbReference type="EMBL" id="RPF42756.1"/>
    </source>
</evidence>
<evidence type="ECO:0000259" key="2">
    <source>
        <dbReference type="SMART" id="SM00899"/>
    </source>
</evidence>
<dbReference type="EMBL" id="RKRE01000003">
    <property type="protein sequence ID" value="RPF42756.1"/>
    <property type="molecule type" value="Genomic_DNA"/>
</dbReference>
<keyword evidence="4" id="KW-1185">Reference proteome</keyword>
<organism evidence="3 4">
    <name type="scientific">Thermodesulfitimonas autotrophica</name>
    <dbReference type="NCBI Taxonomy" id="1894989"/>
    <lineage>
        <taxon>Bacteria</taxon>
        <taxon>Bacillati</taxon>
        <taxon>Bacillota</taxon>
        <taxon>Clostridia</taxon>
        <taxon>Thermoanaerobacterales</taxon>
        <taxon>Thermoanaerobacteraceae</taxon>
        <taxon>Thermodesulfitimonas</taxon>
    </lineage>
</organism>
<dbReference type="InterPro" id="IPR008988">
    <property type="entry name" value="Transcriptional_repressor_C"/>
</dbReference>
<dbReference type="InterPro" id="IPR038157">
    <property type="entry name" value="FeoA_core_dom"/>
</dbReference>
<dbReference type="PANTHER" id="PTHR42954:SF2">
    <property type="entry name" value="FE(2+) TRANSPORT PROTEIN A"/>
    <property type="match status" value="1"/>
</dbReference>